<sequence>MRALGRLRPASGGTRQVSYSAWMPYRLASQTA</sequence>
<evidence type="ECO:0000313" key="2">
    <source>
        <dbReference type="Proteomes" id="UP000764837"/>
    </source>
</evidence>
<comment type="caution">
    <text evidence="1">The sequence shown here is derived from an EMBL/GenBank/DDBJ whole genome shotgun (WGS) entry which is preliminary data.</text>
</comment>
<evidence type="ECO:0000313" key="1">
    <source>
        <dbReference type="EMBL" id="MBM7494306.1"/>
    </source>
</evidence>
<protein>
    <submittedName>
        <fullName evidence="1">Uncharacterized protein</fullName>
    </submittedName>
</protein>
<gene>
    <name evidence="1" type="ORF">JOD64_005528</name>
</gene>
<accession>A0ABS2M1H0</accession>
<dbReference type="Proteomes" id="UP000764837">
    <property type="component" value="Unassembled WGS sequence"/>
</dbReference>
<keyword evidence="2" id="KW-1185">Reference proteome</keyword>
<reference evidence="1 2" key="1">
    <citation type="submission" date="2021-01" db="EMBL/GenBank/DDBJ databases">
        <title>Sequencing the genomes of 1000 actinobacteria strains.</title>
        <authorList>
            <person name="Klenk H.-P."/>
        </authorList>
    </citation>
    <scope>NUCLEOTIDE SEQUENCE [LARGE SCALE GENOMIC DNA]</scope>
    <source>
        <strain evidence="1 2">DSM 100204</strain>
    </source>
</reference>
<proteinExistence type="predicted"/>
<dbReference type="EMBL" id="JAFBBP010000001">
    <property type="protein sequence ID" value="MBM7494306.1"/>
    <property type="molecule type" value="Genomic_DNA"/>
</dbReference>
<name>A0ABS2M1H0_9ACTN</name>
<organism evidence="1 2">
    <name type="scientific">Micromonospora luteifusca</name>
    <dbReference type="NCBI Taxonomy" id="709860"/>
    <lineage>
        <taxon>Bacteria</taxon>
        <taxon>Bacillati</taxon>
        <taxon>Actinomycetota</taxon>
        <taxon>Actinomycetes</taxon>
        <taxon>Micromonosporales</taxon>
        <taxon>Micromonosporaceae</taxon>
        <taxon>Micromonospora</taxon>
    </lineage>
</organism>